<feature type="transmembrane region" description="Helical" evidence="1">
    <location>
        <begin position="316"/>
        <end position="338"/>
    </location>
</feature>
<evidence type="ECO:0000256" key="1">
    <source>
        <dbReference type="SAM" id="Phobius"/>
    </source>
</evidence>
<keyword evidence="3" id="KW-1185">Reference proteome</keyword>
<feature type="transmembrane region" description="Helical" evidence="1">
    <location>
        <begin position="344"/>
        <end position="365"/>
    </location>
</feature>
<keyword evidence="1" id="KW-1133">Transmembrane helix</keyword>
<protein>
    <submittedName>
        <fullName evidence="2">Uncharacterized protein</fullName>
    </submittedName>
</protein>
<gene>
    <name evidence="2" type="ORF">JMJ35_007662</name>
</gene>
<reference evidence="2" key="1">
    <citation type="submission" date="2023-03" db="EMBL/GenBank/DDBJ databases">
        <title>Complete genome of Cladonia borealis.</title>
        <authorList>
            <person name="Park H."/>
        </authorList>
    </citation>
    <scope>NUCLEOTIDE SEQUENCE</scope>
    <source>
        <strain evidence="2">ANT050790</strain>
    </source>
</reference>
<organism evidence="2 3">
    <name type="scientific">Cladonia borealis</name>
    <dbReference type="NCBI Taxonomy" id="184061"/>
    <lineage>
        <taxon>Eukaryota</taxon>
        <taxon>Fungi</taxon>
        <taxon>Dikarya</taxon>
        <taxon>Ascomycota</taxon>
        <taxon>Pezizomycotina</taxon>
        <taxon>Lecanoromycetes</taxon>
        <taxon>OSLEUM clade</taxon>
        <taxon>Lecanoromycetidae</taxon>
        <taxon>Lecanorales</taxon>
        <taxon>Lecanorineae</taxon>
        <taxon>Cladoniaceae</taxon>
        <taxon>Cladonia</taxon>
    </lineage>
</organism>
<keyword evidence="1" id="KW-0812">Transmembrane</keyword>
<evidence type="ECO:0000313" key="3">
    <source>
        <dbReference type="Proteomes" id="UP001166286"/>
    </source>
</evidence>
<name>A0AA39UZS1_9LECA</name>
<dbReference type="AlphaFoldDB" id="A0AA39UZS1"/>
<feature type="transmembrane region" description="Helical" evidence="1">
    <location>
        <begin position="282"/>
        <end position="304"/>
    </location>
</feature>
<accession>A0AA39UZS1</accession>
<feature type="transmembrane region" description="Helical" evidence="1">
    <location>
        <begin position="246"/>
        <end position="270"/>
    </location>
</feature>
<keyword evidence="1" id="KW-0472">Membrane</keyword>
<dbReference type="Proteomes" id="UP001166286">
    <property type="component" value="Unassembled WGS sequence"/>
</dbReference>
<dbReference type="EMBL" id="JAFEKC020000017">
    <property type="protein sequence ID" value="KAK0510268.1"/>
    <property type="molecule type" value="Genomic_DNA"/>
</dbReference>
<proteinExistence type="predicted"/>
<evidence type="ECO:0000313" key="2">
    <source>
        <dbReference type="EMBL" id="KAK0510268.1"/>
    </source>
</evidence>
<comment type="caution">
    <text evidence="2">The sequence shown here is derived from an EMBL/GenBank/DDBJ whole genome shotgun (WGS) entry which is preliminary data.</text>
</comment>
<sequence length="376" mass="42201">MPAQRSRRSDYGERDGLESLQIRGVVPSACYAPADGDIALERARPIVKSQTWRISRESKDLQDLAYSLIKLDQECINGIEKMGTELHFGMPNQDEDATSETDATIKQFIADFRTIMSGEHGPSIKYLRSSSLGILWVEVRRRIRYCMNLHSVPANDPTINNTKKIISALDENASSVAKTVIRTFESEQLDDKMLEALRVRWLNLDSIHGTFARNTHPKRKSESWQELMDRISQTPSSSQTQSTIAFMMWSTFIVTNILTLPTVALGWQYSIHKTGTTKDSDFWFLLQSCGMALLNLFTVALPMWKGTNLPKASSTILWIFMAAGAISAIAAPGFYLYLPTEWSSFLNIIAGAIQAFATLQIALTAETLPGRHLKRE</sequence>